<dbReference type="Pfam" id="PF00572">
    <property type="entry name" value="Ribosomal_L13"/>
    <property type="match status" value="1"/>
</dbReference>
<evidence type="ECO:0000256" key="3">
    <source>
        <dbReference type="ARBA" id="ARBA00023274"/>
    </source>
</evidence>
<accession>A0A1F4WKQ1</accession>
<comment type="similarity">
    <text evidence="1 4">Belongs to the universal ribosomal protein uL13 family.</text>
</comment>
<dbReference type="Gene3D" id="3.90.1180.10">
    <property type="entry name" value="Ribosomal protein L13"/>
    <property type="match status" value="1"/>
</dbReference>
<dbReference type="GO" id="GO:0003729">
    <property type="term" value="F:mRNA binding"/>
    <property type="evidence" value="ECO:0007669"/>
    <property type="project" value="TreeGrafter"/>
</dbReference>
<evidence type="ECO:0000313" key="6">
    <source>
        <dbReference type="Proteomes" id="UP000179113"/>
    </source>
</evidence>
<dbReference type="AlphaFoldDB" id="A0A1F4WKQ1"/>
<dbReference type="InterPro" id="IPR005822">
    <property type="entry name" value="Ribosomal_uL13"/>
</dbReference>
<dbReference type="PIRSF" id="PIRSF002181">
    <property type="entry name" value="Ribosomal_L13"/>
    <property type="match status" value="1"/>
</dbReference>
<dbReference type="InterPro" id="IPR036899">
    <property type="entry name" value="Ribosomal_uL13_sf"/>
</dbReference>
<reference evidence="5 6" key="1">
    <citation type="journal article" date="2016" name="Nat. Commun.">
        <title>Thousands of microbial genomes shed light on interconnected biogeochemical processes in an aquifer system.</title>
        <authorList>
            <person name="Anantharaman K."/>
            <person name="Brown C.T."/>
            <person name="Hug L.A."/>
            <person name="Sharon I."/>
            <person name="Castelle C.J."/>
            <person name="Probst A.J."/>
            <person name="Thomas B.C."/>
            <person name="Singh A."/>
            <person name="Wilkins M.J."/>
            <person name="Karaoz U."/>
            <person name="Brodie E.L."/>
            <person name="Williams K.H."/>
            <person name="Hubbard S.S."/>
            <person name="Banfield J.F."/>
        </authorList>
    </citation>
    <scope>NUCLEOTIDE SEQUENCE [LARGE SCALE GENOMIC DNA]</scope>
</reference>
<organism evidence="5 6">
    <name type="scientific">candidate division WWE3 bacterium RIFOXYC1_FULL_39_7</name>
    <dbReference type="NCBI Taxonomy" id="1802643"/>
    <lineage>
        <taxon>Bacteria</taxon>
        <taxon>Katanobacteria</taxon>
    </lineage>
</organism>
<keyword evidence="3 4" id="KW-0687">Ribonucleoprotein</keyword>
<dbReference type="CDD" id="cd00392">
    <property type="entry name" value="Ribosomal_L13"/>
    <property type="match status" value="1"/>
</dbReference>
<dbReference type="SUPFAM" id="SSF52161">
    <property type="entry name" value="Ribosomal protein L13"/>
    <property type="match status" value="1"/>
</dbReference>
<sequence length="143" mass="16394">MQNNTTVPQKHTIKHNWHFIDAKDQTLGRLASRVAKLLIGKNKAIFAYNMTVGDNVVITNAEKITVTGKKLKDKTYQWYTGYPKGLRATTLDKRMDKNPVRVVEDAIIGMLPNNKLRKEMMRKLFVYKGSEHPHASQVKKVTE</sequence>
<dbReference type="GO" id="GO:0005840">
    <property type="term" value="C:ribosome"/>
    <property type="evidence" value="ECO:0007669"/>
    <property type="project" value="UniProtKB-KW"/>
</dbReference>
<dbReference type="Proteomes" id="UP000179113">
    <property type="component" value="Unassembled WGS sequence"/>
</dbReference>
<dbReference type="GO" id="GO:1990904">
    <property type="term" value="C:ribonucleoprotein complex"/>
    <property type="evidence" value="ECO:0007669"/>
    <property type="project" value="UniProtKB-KW"/>
</dbReference>
<name>A0A1F4WKQ1_UNCKA</name>
<dbReference type="InterPro" id="IPR005823">
    <property type="entry name" value="Ribosomal_uL13_bac-type"/>
</dbReference>
<dbReference type="GO" id="GO:0017148">
    <property type="term" value="P:negative regulation of translation"/>
    <property type="evidence" value="ECO:0007669"/>
    <property type="project" value="TreeGrafter"/>
</dbReference>
<dbReference type="HAMAP" id="MF_01366">
    <property type="entry name" value="Ribosomal_uL13"/>
    <property type="match status" value="1"/>
</dbReference>
<evidence type="ECO:0000256" key="1">
    <source>
        <dbReference type="ARBA" id="ARBA00006227"/>
    </source>
</evidence>
<proteinExistence type="inferred from homology"/>
<dbReference type="NCBIfam" id="TIGR01066">
    <property type="entry name" value="rplM_bact"/>
    <property type="match status" value="1"/>
</dbReference>
<gene>
    <name evidence="4" type="primary">rplM</name>
    <name evidence="5" type="ORF">A2415_01465</name>
</gene>
<protein>
    <recommendedName>
        <fullName evidence="4">Large ribosomal subunit protein uL13</fullName>
    </recommendedName>
</protein>
<comment type="subunit">
    <text evidence="4">Part of the 50S ribosomal subunit.</text>
</comment>
<keyword evidence="2 4" id="KW-0689">Ribosomal protein</keyword>
<evidence type="ECO:0000256" key="2">
    <source>
        <dbReference type="ARBA" id="ARBA00022980"/>
    </source>
</evidence>
<comment type="function">
    <text evidence="4">This protein is one of the early assembly proteins of the 50S ribosomal subunit, although it is not seen to bind rRNA by itself. It is important during the early stages of 50S assembly.</text>
</comment>
<dbReference type="EMBL" id="MEWA01000012">
    <property type="protein sequence ID" value="OGC70007.1"/>
    <property type="molecule type" value="Genomic_DNA"/>
</dbReference>
<dbReference type="PANTHER" id="PTHR11545:SF2">
    <property type="entry name" value="LARGE RIBOSOMAL SUBUNIT PROTEIN UL13M"/>
    <property type="match status" value="1"/>
</dbReference>
<dbReference type="GO" id="GO:0003735">
    <property type="term" value="F:structural constituent of ribosome"/>
    <property type="evidence" value="ECO:0007669"/>
    <property type="project" value="InterPro"/>
</dbReference>
<dbReference type="GO" id="GO:0006412">
    <property type="term" value="P:translation"/>
    <property type="evidence" value="ECO:0007669"/>
    <property type="project" value="UniProtKB-UniRule"/>
</dbReference>
<dbReference type="PANTHER" id="PTHR11545">
    <property type="entry name" value="RIBOSOMAL PROTEIN L13"/>
    <property type="match status" value="1"/>
</dbReference>
<comment type="caution">
    <text evidence="5">The sequence shown here is derived from an EMBL/GenBank/DDBJ whole genome shotgun (WGS) entry which is preliminary data.</text>
</comment>
<evidence type="ECO:0000256" key="4">
    <source>
        <dbReference type="HAMAP-Rule" id="MF_01366"/>
    </source>
</evidence>
<evidence type="ECO:0000313" key="5">
    <source>
        <dbReference type="EMBL" id="OGC70007.1"/>
    </source>
</evidence>